<name>A0A7I7SYW0_9MYCO</name>
<dbReference type="Proteomes" id="UP000467148">
    <property type="component" value="Chromosome"/>
</dbReference>
<dbReference type="EMBL" id="AP022596">
    <property type="protein sequence ID" value="BBY61893.1"/>
    <property type="molecule type" value="Genomic_DNA"/>
</dbReference>
<reference evidence="2 3" key="1">
    <citation type="journal article" date="2019" name="Emerg. Microbes Infect.">
        <title>Comprehensive subspecies identification of 175 nontuberculous mycobacteria species based on 7547 genomic profiles.</title>
        <authorList>
            <person name="Matsumoto Y."/>
            <person name="Kinjo T."/>
            <person name="Motooka D."/>
            <person name="Nabeya D."/>
            <person name="Jung N."/>
            <person name="Uechi K."/>
            <person name="Horii T."/>
            <person name="Iida T."/>
            <person name="Fujita J."/>
            <person name="Nakamura S."/>
        </authorList>
    </citation>
    <scope>NUCLEOTIDE SEQUENCE [LARGE SCALE GENOMIC DNA]</scope>
    <source>
        <strain evidence="2 3">JCM 30396</strain>
    </source>
</reference>
<dbReference type="InterPro" id="IPR038232">
    <property type="entry name" value="PknH-like_Extracell_sf"/>
</dbReference>
<evidence type="ECO:0000259" key="1">
    <source>
        <dbReference type="Pfam" id="PF14032"/>
    </source>
</evidence>
<dbReference type="RefSeq" id="WP_163745789.1">
    <property type="nucleotide sequence ID" value="NZ_AP022596.1"/>
</dbReference>
<dbReference type="KEGG" id="mhev:MHEL_01360"/>
<accession>A0A7I7SYW0</accession>
<organism evidence="2 3">
    <name type="scientific">Mycolicibacterium helvum</name>
    <dbReference type="NCBI Taxonomy" id="1534349"/>
    <lineage>
        <taxon>Bacteria</taxon>
        <taxon>Bacillati</taxon>
        <taxon>Actinomycetota</taxon>
        <taxon>Actinomycetes</taxon>
        <taxon>Mycobacteriales</taxon>
        <taxon>Mycobacteriaceae</taxon>
        <taxon>Mycolicibacterium</taxon>
    </lineage>
</organism>
<dbReference type="Pfam" id="PF14032">
    <property type="entry name" value="PknH_C"/>
    <property type="match status" value="1"/>
</dbReference>
<evidence type="ECO:0000313" key="2">
    <source>
        <dbReference type="EMBL" id="BBY61893.1"/>
    </source>
</evidence>
<sequence>MVGIAVLAGCTSTVEGTVARKDPVSAVRDLAAILPNSTQAGQAAGNPLSSNGFPEVGGIDVLPNGIRDDSDANPIECLGPVTPFMRVVYEGGDVRRTAWQEFSNFGGGQTVSSVDAGVVEFSSEVEAQRMFGAFVSRWKACEGKTVRSVLRSPANIELYQKITDVKVDGPVLSATVVNSDNQGDSMFPTERAIGLAADCVVDVDVAVTGGTLAQQRPSGRALSLAATMQHAVNQGR</sequence>
<evidence type="ECO:0000313" key="3">
    <source>
        <dbReference type="Proteomes" id="UP000467148"/>
    </source>
</evidence>
<dbReference type="Gene3D" id="3.40.1000.70">
    <property type="entry name" value="PknH-like extracellular domain"/>
    <property type="match status" value="1"/>
</dbReference>
<dbReference type="InterPro" id="IPR026954">
    <property type="entry name" value="PknH-like_Extracell"/>
</dbReference>
<feature type="domain" description="PknH-like extracellular" evidence="1">
    <location>
        <begin position="28"/>
        <end position="227"/>
    </location>
</feature>
<keyword evidence="3" id="KW-1185">Reference proteome</keyword>
<dbReference type="AlphaFoldDB" id="A0A7I7SYW0"/>
<proteinExistence type="predicted"/>
<protein>
    <recommendedName>
        <fullName evidence="1">PknH-like extracellular domain-containing protein</fullName>
    </recommendedName>
</protein>
<gene>
    <name evidence="2" type="ORF">MHEL_01360</name>
</gene>